<evidence type="ECO:0000259" key="10">
    <source>
        <dbReference type="Pfam" id="PF01909"/>
    </source>
</evidence>
<gene>
    <name evidence="11" type="ordered locus">GM21_3743</name>
</gene>
<keyword evidence="7" id="KW-0067">ATP-binding</keyword>
<dbReference type="HOGENOM" id="CLU_130257_10_0_7"/>
<dbReference type="InterPro" id="IPR002934">
    <property type="entry name" value="Polymerase_NTP_transf_dom"/>
</dbReference>
<evidence type="ECO:0000256" key="1">
    <source>
        <dbReference type="ARBA" id="ARBA00001946"/>
    </source>
</evidence>
<proteinExistence type="inferred from homology"/>
<keyword evidence="4" id="KW-0548">Nucleotidyltransferase</keyword>
<reference evidence="11" key="1">
    <citation type="submission" date="2009-07" db="EMBL/GenBank/DDBJ databases">
        <title>Complete sequence of Geobacter sp. M21.</title>
        <authorList>
            <consortium name="US DOE Joint Genome Institute"/>
            <person name="Lucas S."/>
            <person name="Copeland A."/>
            <person name="Lapidus A."/>
            <person name="Glavina del Rio T."/>
            <person name="Dalin E."/>
            <person name="Tice H."/>
            <person name="Bruce D."/>
            <person name="Goodwin L."/>
            <person name="Pitluck S."/>
            <person name="Saunders E."/>
            <person name="Brettin T."/>
            <person name="Detter J.C."/>
            <person name="Han C."/>
            <person name="Larimer F."/>
            <person name="Land M."/>
            <person name="Hauser L."/>
            <person name="Kyrpides N."/>
            <person name="Ovchinnikova G."/>
            <person name="Lovley D."/>
        </authorList>
    </citation>
    <scope>NUCLEOTIDE SEQUENCE [LARGE SCALE GENOMIC DNA]</scope>
    <source>
        <strain evidence="11">M21</strain>
    </source>
</reference>
<dbReference type="OrthoDB" id="5422227at2"/>
<dbReference type="Gene3D" id="3.30.460.10">
    <property type="entry name" value="Beta Polymerase, domain 2"/>
    <property type="match status" value="1"/>
</dbReference>
<keyword evidence="8" id="KW-0460">Magnesium</keyword>
<evidence type="ECO:0000256" key="7">
    <source>
        <dbReference type="ARBA" id="ARBA00022840"/>
    </source>
</evidence>
<evidence type="ECO:0000313" key="11">
    <source>
        <dbReference type="EMBL" id="ACT19762.1"/>
    </source>
</evidence>
<keyword evidence="2" id="KW-1277">Toxin-antitoxin system</keyword>
<accession>C6E6Y4</accession>
<sequence>MKQLEEIKDIIRDHKAELAEEFSVAEIGVFGSVVRGEAREDSDVDVLVDFSHPIGLMKFMRLEYHLEELFGGTKVDLVSRKALKPYIGKTILREVQYV</sequence>
<evidence type="ECO:0000256" key="4">
    <source>
        <dbReference type="ARBA" id="ARBA00022695"/>
    </source>
</evidence>
<evidence type="ECO:0000256" key="8">
    <source>
        <dbReference type="ARBA" id="ARBA00022842"/>
    </source>
</evidence>
<dbReference type="AlphaFoldDB" id="C6E6Y4"/>
<dbReference type="Pfam" id="PF01909">
    <property type="entry name" value="NTP_transf_2"/>
    <property type="match status" value="1"/>
</dbReference>
<dbReference type="GO" id="GO:0016779">
    <property type="term" value="F:nucleotidyltransferase activity"/>
    <property type="evidence" value="ECO:0007669"/>
    <property type="project" value="UniProtKB-KW"/>
</dbReference>
<name>C6E6Y4_GEOSM</name>
<dbReference type="PANTHER" id="PTHR33571">
    <property type="entry name" value="SSL8005 PROTEIN"/>
    <property type="match status" value="1"/>
</dbReference>
<dbReference type="InterPro" id="IPR052038">
    <property type="entry name" value="Type-VII_TA_antitoxin"/>
</dbReference>
<evidence type="ECO:0000256" key="5">
    <source>
        <dbReference type="ARBA" id="ARBA00022723"/>
    </source>
</evidence>
<evidence type="ECO:0000256" key="3">
    <source>
        <dbReference type="ARBA" id="ARBA00022679"/>
    </source>
</evidence>
<dbReference type="InterPro" id="IPR043519">
    <property type="entry name" value="NT_sf"/>
</dbReference>
<dbReference type="EMBL" id="CP001661">
    <property type="protein sequence ID" value="ACT19762.1"/>
    <property type="molecule type" value="Genomic_DNA"/>
</dbReference>
<evidence type="ECO:0000256" key="9">
    <source>
        <dbReference type="ARBA" id="ARBA00038276"/>
    </source>
</evidence>
<dbReference type="STRING" id="443144.GM21_3743"/>
<protein>
    <submittedName>
        <fullName evidence="11">DNA polymerase beta domain protein region</fullName>
    </submittedName>
</protein>
<dbReference type="PANTHER" id="PTHR33571:SF14">
    <property type="entry name" value="PROTEIN ADENYLYLTRANSFERASE MJ0435-RELATED"/>
    <property type="match status" value="1"/>
</dbReference>
<organism evidence="11">
    <name type="scientific">Geobacter sp. (strain M21)</name>
    <dbReference type="NCBI Taxonomy" id="443144"/>
    <lineage>
        <taxon>Bacteria</taxon>
        <taxon>Pseudomonadati</taxon>
        <taxon>Thermodesulfobacteriota</taxon>
        <taxon>Desulfuromonadia</taxon>
        <taxon>Geobacterales</taxon>
        <taxon>Geobacteraceae</taxon>
        <taxon>Geobacter</taxon>
    </lineage>
</organism>
<dbReference type="GO" id="GO:0005524">
    <property type="term" value="F:ATP binding"/>
    <property type="evidence" value="ECO:0007669"/>
    <property type="project" value="UniProtKB-KW"/>
</dbReference>
<comment type="similarity">
    <text evidence="9">Belongs to the MntA antitoxin family.</text>
</comment>
<dbReference type="CDD" id="cd05403">
    <property type="entry name" value="NT_KNTase_like"/>
    <property type="match status" value="1"/>
</dbReference>
<feature type="domain" description="Polymerase nucleotidyl transferase" evidence="10">
    <location>
        <begin position="12"/>
        <end position="98"/>
    </location>
</feature>
<evidence type="ECO:0000256" key="2">
    <source>
        <dbReference type="ARBA" id="ARBA00022649"/>
    </source>
</evidence>
<keyword evidence="6" id="KW-0547">Nucleotide-binding</keyword>
<dbReference type="GO" id="GO:0046872">
    <property type="term" value="F:metal ion binding"/>
    <property type="evidence" value="ECO:0007669"/>
    <property type="project" value="UniProtKB-KW"/>
</dbReference>
<dbReference type="eggNOG" id="COG1669">
    <property type="taxonomic scope" value="Bacteria"/>
</dbReference>
<comment type="cofactor">
    <cofactor evidence="1">
        <name>Mg(2+)</name>
        <dbReference type="ChEBI" id="CHEBI:18420"/>
    </cofactor>
</comment>
<keyword evidence="5" id="KW-0479">Metal-binding</keyword>
<keyword evidence="3" id="KW-0808">Transferase</keyword>
<dbReference type="KEGG" id="gem:GM21_3743"/>
<evidence type="ECO:0000256" key="6">
    <source>
        <dbReference type="ARBA" id="ARBA00022741"/>
    </source>
</evidence>
<dbReference type="SUPFAM" id="SSF81301">
    <property type="entry name" value="Nucleotidyltransferase"/>
    <property type="match status" value="1"/>
</dbReference>